<evidence type="ECO:0000259" key="9">
    <source>
        <dbReference type="PROSITE" id="PS50865"/>
    </source>
</evidence>
<dbReference type="Gene3D" id="3.40.50.1010">
    <property type="entry name" value="5'-nuclease"/>
    <property type="match status" value="1"/>
</dbReference>
<dbReference type="Pfam" id="PF25342">
    <property type="entry name" value="GT_PLOD"/>
    <property type="match status" value="1"/>
</dbReference>
<evidence type="ECO:0000256" key="1">
    <source>
        <dbReference type="ARBA" id="ARBA00006721"/>
    </source>
</evidence>
<dbReference type="InterPro" id="IPR057589">
    <property type="entry name" value="GT_PLOD"/>
</dbReference>
<evidence type="ECO:0000256" key="6">
    <source>
        <dbReference type="ARBA" id="ARBA00022833"/>
    </source>
</evidence>
<keyword evidence="6" id="KW-0862">Zinc</keyword>
<proteinExistence type="inferred from homology"/>
<dbReference type="InterPro" id="IPR050757">
    <property type="entry name" value="Collagen_mod_GT25"/>
</dbReference>
<dbReference type="EMBL" id="JBBJCI010000035">
    <property type="protein sequence ID" value="KAK7253351.1"/>
    <property type="molecule type" value="Genomic_DNA"/>
</dbReference>
<organism evidence="10 11">
    <name type="scientific">Aureococcus anophagefferens</name>
    <name type="common">Harmful bloom alga</name>
    <dbReference type="NCBI Taxonomy" id="44056"/>
    <lineage>
        <taxon>Eukaryota</taxon>
        <taxon>Sar</taxon>
        <taxon>Stramenopiles</taxon>
        <taxon>Ochrophyta</taxon>
        <taxon>Pelagophyceae</taxon>
        <taxon>Pelagomonadales</taxon>
        <taxon>Pelagomonadaceae</taxon>
        <taxon>Aureococcus</taxon>
    </lineage>
</organism>
<dbReference type="PANTHER" id="PTHR10730:SF53">
    <property type="entry name" value="GLYCOSYLTRANSFERASE 25 FAMILY MEMBER"/>
    <property type="match status" value="1"/>
</dbReference>
<feature type="domain" description="MYND-type" evidence="9">
    <location>
        <begin position="40"/>
        <end position="77"/>
    </location>
</feature>
<gene>
    <name evidence="10" type="ORF">SO694_00001463</name>
</gene>
<dbReference type="SUPFAM" id="SSF144232">
    <property type="entry name" value="HIT/MYND zinc finger-like"/>
    <property type="match status" value="1"/>
</dbReference>
<evidence type="ECO:0000256" key="8">
    <source>
        <dbReference type="SAM" id="MobiDB-lite"/>
    </source>
</evidence>
<keyword evidence="3" id="KW-0808">Transferase</keyword>
<dbReference type="InterPro" id="IPR029060">
    <property type="entry name" value="PIN-like_dom_sf"/>
</dbReference>
<comment type="similarity">
    <text evidence="1">Belongs to the glycosyltransferase 25 family.</text>
</comment>
<evidence type="ECO:0000313" key="10">
    <source>
        <dbReference type="EMBL" id="KAK7253351.1"/>
    </source>
</evidence>
<dbReference type="SUPFAM" id="SSF88723">
    <property type="entry name" value="PIN domain-like"/>
    <property type="match status" value="1"/>
</dbReference>
<dbReference type="PROSITE" id="PS50865">
    <property type="entry name" value="ZF_MYND_2"/>
    <property type="match status" value="1"/>
</dbReference>
<dbReference type="PROSITE" id="PS01360">
    <property type="entry name" value="ZF_MYND_1"/>
    <property type="match status" value="1"/>
</dbReference>
<keyword evidence="5 7" id="KW-0863">Zinc-finger</keyword>
<evidence type="ECO:0000256" key="5">
    <source>
        <dbReference type="ARBA" id="ARBA00022771"/>
    </source>
</evidence>
<dbReference type="Pfam" id="PF01753">
    <property type="entry name" value="zf-MYND"/>
    <property type="match status" value="1"/>
</dbReference>
<evidence type="ECO:0000256" key="3">
    <source>
        <dbReference type="ARBA" id="ARBA00022679"/>
    </source>
</evidence>
<keyword evidence="11" id="KW-1185">Reference proteome</keyword>
<reference evidence="10 11" key="1">
    <citation type="submission" date="2024-03" db="EMBL/GenBank/DDBJ databases">
        <title>Aureococcus anophagefferens CCMP1851 and Kratosvirus quantuckense: Draft genome of a second virus-susceptible host strain in the model system.</title>
        <authorList>
            <person name="Chase E."/>
            <person name="Truchon A.R."/>
            <person name="Schepens W."/>
            <person name="Wilhelm S.W."/>
        </authorList>
    </citation>
    <scope>NUCLEOTIDE SEQUENCE [LARGE SCALE GENOMIC DNA]</scope>
    <source>
        <strain evidence="10 11">CCMP1851</strain>
    </source>
</reference>
<keyword evidence="4" id="KW-0479">Metal-binding</keyword>
<keyword evidence="2" id="KW-0328">Glycosyltransferase</keyword>
<sequence length="649" mass="71141">MEEVKTSDGDDAPEPAWRTKQREFEKVKARAKALRLRLTCTICGEKAKLNCPCGTTQYCSTDCQRIDWRDRGHRKACKKIRDERAAEAARAEAPTPPPPEEIVYGPAPRSHADEVRARIAAEHEAARARREANPEEPETTRMGSRCPICLEAWDVKPERDLRGKVFAVDLSLWLVQAALSPLLKAQHKHPHLFLAYSRATFFLRLGARLVVVVDGARDPRKRWRGGGDPSDGNGARCVVRQASVSGVESGDARIHRVSDRPWSRRDVVALGLCCGTDLDDGVPLAGPRAAVAFLGACRRDGRDALDALRAWRDEAEAPDVADAPGGRIEAHCRARAWPPEDLIRAYLAAPAPELAASAFEWRKPSAEALEYANAAACIHGHHAHTSMKSVAARLFSHFVRTRRVSQPAAQPPQPPPKTYVVTVATDASLLDVYLRSAELHGLPEPVVLGAGEPWRGPTLDERFCGGFKWVLLRRWLKTVPNNAIVVFTDAYDVFWNAPLPSNLLDDGVDVLFAGEPTCWPDPSLADRYPPCASPYRFVNSGCFVGRARALKALVARASARDDDQLLATLYYLRDPVRARVDSACSRWQCLGGVGTLGDGELAWAPGSDGRPALRNARHGTTPCAVHGNGDGELQAQWRALAAIHLREPG</sequence>
<evidence type="ECO:0000256" key="7">
    <source>
        <dbReference type="PROSITE-ProRule" id="PRU00134"/>
    </source>
</evidence>
<dbReference type="InterPro" id="IPR002893">
    <property type="entry name" value="Znf_MYND"/>
</dbReference>
<evidence type="ECO:0000313" key="11">
    <source>
        <dbReference type="Proteomes" id="UP001363151"/>
    </source>
</evidence>
<evidence type="ECO:0000256" key="2">
    <source>
        <dbReference type="ARBA" id="ARBA00022676"/>
    </source>
</evidence>
<dbReference type="Proteomes" id="UP001363151">
    <property type="component" value="Unassembled WGS sequence"/>
</dbReference>
<dbReference type="Gene3D" id="6.10.140.2220">
    <property type="match status" value="1"/>
</dbReference>
<name>A0ABR1GC16_AURAN</name>
<protein>
    <recommendedName>
        <fullName evidence="9">MYND-type domain-containing protein</fullName>
    </recommendedName>
</protein>
<comment type="caution">
    <text evidence="10">The sequence shown here is derived from an EMBL/GenBank/DDBJ whole genome shotgun (WGS) entry which is preliminary data.</text>
</comment>
<dbReference type="PANTHER" id="PTHR10730">
    <property type="entry name" value="PROCOLLAGEN-LYSINE,2-OXOGLUTARATE 5-DIOXYGENASE/GLYCOSYLTRANSFERASE 25 FAMILY MEMBER"/>
    <property type="match status" value="1"/>
</dbReference>
<evidence type="ECO:0000256" key="4">
    <source>
        <dbReference type="ARBA" id="ARBA00022723"/>
    </source>
</evidence>
<accession>A0ABR1GC16</accession>
<feature type="region of interest" description="Disordered" evidence="8">
    <location>
        <begin position="87"/>
        <end position="108"/>
    </location>
</feature>
<dbReference type="CDD" id="cd22997">
    <property type="entry name" value="GT_LH"/>
    <property type="match status" value="1"/>
</dbReference>